<dbReference type="EMBL" id="JAGIOO010000001">
    <property type="protein sequence ID" value="MBP2472849.1"/>
    <property type="molecule type" value="Genomic_DNA"/>
</dbReference>
<reference evidence="2 3" key="1">
    <citation type="submission" date="2021-03" db="EMBL/GenBank/DDBJ databases">
        <title>Sequencing the genomes of 1000 actinobacteria strains.</title>
        <authorList>
            <person name="Klenk H.-P."/>
        </authorList>
    </citation>
    <scope>NUCLEOTIDE SEQUENCE [LARGE SCALE GENOMIC DNA]</scope>
    <source>
        <strain evidence="2 3">DSM 44580</strain>
    </source>
</reference>
<feature type="compositionally biased region" description="Basic and acidic residues" evidence="1">
    <location>
        <begin position="82"/>
        <end position="101"/>
    </location>
</feature>
<dbReference type="RefSeq" id="WP_143342878.1">
    <property type="nucleotide sequence ID" value="NZ_JAGIOO010000001.1"/>
</dbReference>
<organism evidence="2 3">
    <name type="scientific">Crossiella equi</name>
    <dbReference type="NCBI Taxonomy" id="130796"/>
    <lineage>
        <taxon>Bacteria</taxon>
        <taxon>Bacillati</taxon>
        <taxon>Actinomycetota</taxon>
        <taxon>Actinomycetes</taxon>
        <taxon>Pseudonocardiales</taxon>
        <taxon>Pseudonocardiaceae</taxon>
        <taxon>Crossiella</taxon>
    </lineage>
</organism>
<evidence type="ECO:0000256" key="1">
    <source>
        <dbReference type="SAM" id="MobiDB-lite"/>
    </source>
</evidence>
<protein>
    <submittedName>
        <fullName evidence="2">Membrane protein</fullName>
    </submittedName>
</protein>
<sequence>MTFDAETVVAWADLPTAELREKAQRLAAARLPANHPLWKVIRDRPALAAKLRSAFSGLLVTIKGSRDEHMLRLWITAARNHLDAKTAEVKPAPDKQPEAPRKAVAKKTAVTSPDPVGPQRSSPEERHHVPVQQPQFAPPPPTTPTRTVAPIPQVVFQEP</sequence>
<dbReference type="Proteomes" id="UP001519363">
    <property type="component" value="Unassembled WGS sequence"/>
</dbReference>
<name>A0ABS5A8E8_9PSEU</name>
<gene>
    <name evidence="2" type="ORF">JOF53_001721</name>
</gene>
<evidence type="ECO:0000313" key="2">
    <source>
        <dbReference type="EMBL" id="MBP2472849.1"/>
    </source>
</evidence>
<keyword evidence="3" id="KW-1185">Reference proteome</keyword>
<comment type="caution">
    <text evidence="2">The sequence shown here is derived from an EMBL/GenBank/DDBJ whole genome shotgun (WGS) entry which is preliminary data.</text>
</comment>
<feature type="region of interest" description="Disordered" evidence="1">
    <location>
        <begin position="82"/>
        <end position="159"/>
    </location>
</feature>
<evidence type="ECO:0000313" key="3">
    <source>
        <dbReference type="Proteomes" id="UP001519363"/>
    </source>
</evidence>
<accession>A0ABS5A8E8</accession>
<proteinExistence type="predicted"/>